<dbReference type="CDD" id="cd03572">
    <property type="entry name" value="ENTH_like_Tepsin"/>
    <property type="match status" value="1"/>
</dbReference>
<feature type="region of interest" description="Disordered" evidence="5">
    <location>
        <begin position="215"/>
        <end position="286"/>
    </location>
</feature>
<feature type="compositionally biased region" description="Polar residues" evidence="5">
    <location>
        <begin position="255"/>
        <end position="267"/>
    </location>
</feature>
<feature type="compositionally biased region" description="Gly residues" evidence="5">
    <location>
        <begin position="226"/>
        <end position="237"/>
    </location>
</feature>
<keyword evidence="3" id="KW-0333">Golgi apparatus</keyword>
<dbReference type="PANTHER" id="PTHR21514:SF0">
    <property type="entry name" value="AP-4 COMPLEX ACCESSORY SUBUNIT TEPSIN"/>
    <property type="match status" value="1"/>
</dbReference>
<feature type="compositionally biased region" description="Low complexity" evidence="5">
    <location>
        <begin position="133"/>
        <end position="163"/>
    </location>
</feature>
<dbReference type="Gene3D" id="1.25.40.90">
    <property type="match status" value="1"/>
</dbReference>
<dbReference type="InterPro" id="IPR035802">
    <property type="entry name" value="ENTH/VHS_tepsin"/>
</dbReference>
<evidence type="ECO:0000313" key="7">
    <source>
        <dbReference type="Proteomes" id="UP001295423"/>
    </source>
</evidence>
<feature type="compositionally biased region" description="Pro residues" evidence="5">
    <location>
        <begin position="497"/>
        <end position="509"/>
    </location>
</feature>
<dbReference type="InterPro" id="IPR008942">
    <property type="entry name" value="ENTH_VHS"/>
</dbReference>
<name>A0AAD2G7Y6_9STRA</name>
<sequence length="771" mass="80579">MDRQLLARATENSDAPTPGYMYNDIAKNAASNPAVCSDVAKYLTGRLASKNNHNIKYKCLKVVSKTATSPYLRGQFKRCLSIDPQAMGAIKEALQFRGPPDPVRGDEPYERVRVAAKEALDAIYSDTPADQTAGGSFASVASSSYGPSAGQQGFSSQSYVSSSTNPGARRMEGIGNPMFKDPRMEPDTPNPALANVISEAKDTIIGMIKDPLARNPTVGVSRNSYNGGGSSGVGSYSGSGSYNPQSSYPPGRSELMQQTNGQWTMKSNRGPEAVAPPPNYHNDSAYYKSQESGNAYAWAQKSAGSSGGVGGSWASSAPSGGSQARQPSYAEQHQSTPSITISGGTTNLSGGGGTALADGSYEKQLVMELCPPGGMKAEPPPDKLNSFARSVASLNPDLVCPVLLDCLEDGQPWIIRAKALCVMECCIRNGQKPGAGNNPYADFFHACGAEIAPLANHPRAAIKDPTKRVLSLLGIAVPVGSSAAPVSHQSATAASASPPPVTAPSPAEPVPNLLDFGDTVECAKPPPEQPPPPPPAEGNSLFGGLTVAGAPAAPPASPSSGNLLGDLMDGVEHGPSPPSGQNMFGGLNVKSDETVAAKEVAQASSMFESLEVKSEETETEVIAPAPAASAFGFMNQAAATTETTTTVSKETTQAVASSAVPSSWDSFDPLNSNVTPNTAKKMAQAPPQQMQALAYQQMIMQQQMQMAQMMAMQRGQPGMFQQMPGIMAGNMVMRNPAAARTSFAFPDGESKKKDDKSFDFVKDAITMEKKK</sequence>
<dbReference type="GO" id="GO:0031410">
    <property type="term" value="C:cytoplasmic vesicle"/>
    <property type="evidence" value="ECO:0007669"/>
    <property type="project" value="UniProtKB-SubCell"/>
</dbReference>
<keyword evidence="7" id="KW-1185">Reference proteome</keyword>
<dbReference type="InterPro" id="IPR039273">
    <property type="entry name" value="TEPSIN"/>
</dbReference>
<comment type="subcellular location">
    <subcellularLocation>
        <location evidence="1">Cytoplasmic vesicle</location>
    </subcellularLocation>
    <subcellularLocation>
        <location evidence="2">Golgi apparatus</location>
    </subcellularLocation>
</comment>
<gene>
    <name evidence="6" type="ORF">CYCCA115_LOCUS21469</name>
</gene>
<feature type="compositionally biased region" description="Polar residues" evidence="5">
    <location>
        <begin position="323"/>
        <end position="334"/>
    </location>
</feature>
<feature type="region of interest" description="Disordered" evidence="5">
    <location>
        <begin position="130"/>
        <end position="171"/>
    </location>
</feature>
<keyword evidence="4" id="KW-0968">Cytoplasmic vesicle</keyword>
<dbReference type="GO" id="GO:0032588">
    <property type="term" value="C:trans-Golgi network membrane"/>
    <property type="evidence" value="ECO:0007669"/>
    <property type="project" value="TreeGrafter"/>
</dbReference>
<reference evidence="6" key="1">
    <citation type="submission" date="2023-08" db="EMBL/GenBank/DDBJ databases">
        <authorList>
            <person name="Audoor S."/>
            <person name="Bilcke G."/>
        </authorList>
    </citation>
    <scope>NUCLEOTIDE SEQUENCE</scope>
</reference>
<evidence type="ECO:0000256" key="1">
    <source>
        <dbReference type="ARBA" id="ARBA00004541"/>
    </source>
</evidence>
<accession>A0AAD2G7Y6</accession>
<evidence type="ECO:0000256" key="3">
    <source>
        <dbReference type="ARBA" id="ARBA00023034"/>
    </source>
</evidence>
<evidence type="ECO:0000256" key="5">
    <source>
        <dbReference type="SAM" id="MobiDB-lite"/>
    </source>
</evidence>
<feature type="region of interest" description="Disordered" evidence="5">
    <location>
        <begin position="490"/>
        <end position="581"/>
    </location>
</feature>
<evidence type="ECO:0000256" key="4">
    <source>
        <dbReference type="ARBA" id="ARBA00023329"/>
    </source>
</evidence>
<protein>
    <recommendedName>
        <fullName evidence="8">ENTH domain-containing protein</fullName>
    </recommendedName>
</protein>
<organism evidence="6 7">
    <name type="scientific">Cylindrotheca closterium</name>
    <dbReference type="NCBI Taxonomy" id="2856"/>
    <lineage>
        <taxon>Eukaryota</taxon>
        <taxon>Sar</taxon>
        <taxon>Stramenopiles</taxon>
        <taxon>Ochrophyta</taxon>
        <taxon>Bacillariophyta</taxon>
        <taxon>Bacillariophyceae</taxon>
        <taxon>Bacillariophycidae</taxon>
        <taxon>Bacillariales</taxon>
        <taxon>Bacillariaceae</taxon>
        <taxon>Cylindrotheca</taxon>
    </lineage>
</organism>
<evidence type="ECO:0008006" key="8">
    <source>
        <dbReference type="Google" id="ProtNLM"/>
    </source>
</evidence>
<comment type="caution">
    <text evidence="6">The sequence shown here is derived from an EMBL/GenBank/DDBJ whole genome shotgun (WGS) entry which is preliminary data.</text>
</comment>
<feature type="compositionally biased region" description="Pro residues" evidence="5">
    <location>
        <begin position="524"/>
        <end position="536"/>
    </location>
</feature>
<proteinExistence type="predicted"/>
<dbReference type="EMBL" id="CAKOGP040002236">
    <property type="protein sequence ID" value="CAJ1965881.1"/>
    <property type="molecule type" value="Genomic_DNA"/>
</dbReference>
<feature type="compositionally biased region" description="Low complexity" evidence="5">
    <location>
        <begin position="335"/>
        <end position="348"/>
    </location>
</feature>
<dbReference type="Proteomes" id="UP001295423">
    <property type="component" value="Unassembled WGS sequence"/>
</dbReference>
<feature type="compositionally biased region" description="Low complexity" evidence="5">
    <location>
        <begin position="238"/>
        <end position="251"/>
    </location>
</feature>
<feature type="compositionally biased region" description="Low complexity" evidence="5">
    <location>
        <begin position="312"/>
        <end position="322"/>
    </location>
</feature>
<evidence type="ECO:0000256" key="2">
    <source>
        <dbReference type="ARBA" id="ARBA00004555"/>
    </source>
</evidence>
<dbReference type="PANTHER" id="PTHR21514">
    <property type="entry name" value="AP-4 COMPLEX ACCESSORY SUBUNIT TEPSIN"/>
    <property type="match status" value="1"/>
</dbReference>
<dbReference type="AlphaFoldDB" id="A0AAD2G7Y6"/>
<evidence type="ECO:0000313" key="6">
    <source>
        <dbReference type="EMBL" id="CAJ1965881.1"/>
    </source>
</evidence>
<feature type="region of interest" description="Disordered" evidence="5">
    <location>
        <begin position="307"/>
        <end position="354"/>
    </location>
</feature>